<dbReference type="AlphaFoldDB" id="A0A3N4V4V6"/>
<evidence type="ECO:0000313" key="4">
    <source>
        <dbReference type="Proteomes" id="UP000269708"/>
    </source>
</evidence>
<evidence type="ECO:0000256" key="2">
    <source>
        <dbReference type="SAM" id="Phobius"/>
    </source>
</evidence>
<reference evidence="3 4" key="1">
    <citation type="submission" date="2018-11" db="EMBL/GenBank/DDBJ databases">
        <title>Genomic Encyclopedia of Type Strains, Phase IV (KMG-IV): sequencing the most valuable type-strain genomes for metagenomic binning, comparative biology and taxonomic classification.</title>
        <authorList>
            <person name="Goeker M."/>
        </authorList>
    </citation>
    <scope>NUCLEOTIDE SEQUENCE [LARGE SCALE GENOMIC DNA]</scope>
    <source>
        <strain evidence="3 4">DSM 25623</strain>
    </source>
</reference>
<evidence type="ECO:0000313" key="3">
    <source>
        <dbReference type="EMBL" id="RPE77083.1"/>
    </source>
</evidence>
<proteinExistence type="predicted"/>
<sequence>MLDEDQAKAASQALLEQPQREQQRAAARLASKRTRGFPPIKWLAVGALSGLVAGGALGYRFMGETTPWSILGLSAGMAIGLAFDRRRLG</sequence>
<feature type="transmembrane region" description="Helical" evidence="2">
    <location>
        <begin position="42"/>
        <end position="59"/>
    </location>
</feature>
<protein>
    <submittedName>
        <fullName evidence="3">Uncharacterized protein</fullName>
    </submittedName>
</protein>
<gene>
    <name evidence="3" type="ORF">EDC50_2339</name>
</gene>
<dbReference type="EMBL" id="RKQN01000003">
    <property type="protein sequence ID" value="RPE77083.1"/>
    <property type="molecule type" value="Genomic_DNA"/>
</dbReference>
<organism evidence="3 4">
    <name type="scientific">Vulcaniibacterium tengchongense</name>
    <dbReference type="NCBI Taxonomy" id="1273429"/>
    <lineage>
        <taxon>Bacteria</taxon>
        <taxon>Pseudomonadati</taxon>
        <taxon>Pseudomonadota</taxon>
        <taxon>Gammaproteobacteria</taxon>
        <taxon>Lysobacterales</taxon>
        <taxon>Lysobacteraceae</taxon>
        <taxon>Vulcaniibacterium</taxon>
    </lineage>
</organism>
<name>A0A3N4V4V6_9GAMM</name>
<feature type="transmembrane region" description="Helical" evidence="2">
    <location>
        <begin position="65"/>
        <end position="83"/>
    </location>
</feature>
<keyword evidence="4" id="KW-1185">Reference proteome</keyword>
<feature type="region of interest" description="Disordered" evidence="1">
    <location>
        <begin position="1"/>
        <end position="28"/>
    </location>
</feature>
<keyword evidence="2" id="KW-0472">Membrane</keyword>
<dbReference type="Proteomes" id="UP000269708">
    <property type="component" value="Unassembled WGS sequence"/>
</dbReference>
<dbReference type="RefSeq" id="WP_123770663.1">
    <property type="nucleotide sequence ID" value="NZ_RKQN01000003.1"/>
</dbReference>
<evidence type="ECO:0000256" key="1">
    <source>
        <dbReference type="SAM" id="MobiDB-lite"/>
    </source>
</evidence>
<keyword evidence="2" id="KW-0812">Transmembrane</keyword>
<dbReference type="OrthoDB" id="10002914at2"/>
<accession>A0A3N4V4V6</accession>
<keyword evidence="2" id="KW-1133">Transmembrane helix</keyword>
<comment type="caution">
    <text evidence="3">The sequence shown here is derived from an EMBL/GenBank/DDBJ whole genome shotgun (WGS) entry which is preliminary data.</text>
</comment>